<dbReference type="PANTHER" id="PTHR35983:SF1">
    <property type="entry name" value="UPF0166 PROTEIN TM_0021"/>
    <property type="match status" value="1"/>
</dbReference>
<dbReference type="PANTHER" id="PTHR35983">
    <property type="entry name" value="UPF0166 PROTEIN TM_0021"/>
    <property type="match status" value="1"/>
</dbReference>
<keyword evidence="4" id="KW-1185">Reference proteome</keyword>
<reference evidence="4" key="1">
    <citation type="submission" date="2015-10" db="EMBL/GenBank/DDBJ databases">
        <authorList>
            <person name="Ju K.-S."/>
            <person name="Doroghazi J.R."/>
            <person name="Metcalf W.W."/>
        </authorList>
    </citation>
    <scope>NUCLEOTIDE SEQUENCE [LARGE SCALE GENOMIC DNA]</scope>
    <source>
        <strain evidence="4">NRRL 3151</strain>
    </source>
</reference>
<feature type="compositionally biased region" description="Basic and acidic residues" evidence="2">
    <location>
        <begin position="122"/>
        <end position="138"/>
    </location>
</feature>
<comment type="caution">
    <text evidence="3">The sequence shown here is derived from an EMBL/GenBank/DDBJ whole genome shotgun (WGS) entry which is preliminary data.</text>
</comment>
<dbReference type="EMBL" id="LLZG01000001">
    <property type="protein sequence ID" value="KUL46940.1"/>
    <property type="molecule type" value="Genomic_DNA"/>
</dbReference>
<dbReference type="OrthoDB" id="9795599at2"/>
<evidence type="ECO:0000256" key="2">
    <source>
        <dbReference type="SAM" id="MobiDB-lite"/>
    </source>
</evidence>
<dbReference type="InterPro" id="IPR015867">
    <property type="entry name" value="N-reg_PII/ATP_PRibTrfase_C"/>
</dbReference>
<organism evidence="3 4">
    <name type="scientific">Streptomyces regalis</name>
    <dbReference type="NCBI Taxonomy" id="68262"/>
    <lineage>
        <taxon>Bacteria</taxon>
        <taxon>Bacillati</taxon>
        <taxon>Actinomycetota</taxon>
        <taxon>Actinomycetes</taxon>
        <taxon>Kitasatosporales</taxon>
        <taxon>Streptomycetaceae</taxon>
        <taxon>Streptomyces</taxon>
    </lineage>
</organism>
<dbReference type="Proteomes" id="UP000053923">
    <property type="component" value="Unassembled WGS sequence"/>
</dbReference>
<dbReference type="InterPro" id="IPR011322">
    <property type="entry name" value="N-reg_PII-like_a/b"/>
</dbReference>
<feature type="region of interest" description="Disordered" evidence="2">
    <location>
        <begin position="111"/>
        <end position="138"/>
    </location>
</feature>
<name>A0A0X3VQJ5_9ACTN</name>
<dbReference type="AlphaFoldDB" id="A0A0X3VQJ5"/>
<evidence type="ECO:0000313" key="4">
    <source>
        <dbReference type="Proteomes" id="UP000053923"/>
    </source>
</evidence>
<protein>
    <submittedName>
        <fullName evidence="3">Uncharacterized protein</fullName>
    </submittedName>
</protein>
<evidence type="ECO:0000256" key="1">
    <source>
        <dbReference type="ARBA" id="ARBA00010554"/>
    </source>
</evidence>
<dbReference type="SUPFAM" id="SSF54913">
    <property type="entry name" value="GlnB-like"/>
    <property type="match status" value="1"/>
</dbReference>
<gene>
    <name evidence="3" type="ORF">ADL12_00385</name>
</gene>
<dbReference type="Gene3D" id="3.30.70.120">
    <property type="match status" value="1"/>
</dbReference>
<accession>A0A0X3VQJ5</accession>
<comment type="similarity">
    <text evidence="1">Belongs to the UPF0166 family.</text>
</comment>
<dbReference type="InterPro" id="IPR003793">
    <property type="entry name" value="UPF0166"/>
</dbReference>
<dbReference type="Pfam" id="PF02641">
    <property type="entry name" value="DUF190"/>
    <property type="match status" value="1"/>
</dbReference>
<proteinExistence type="inferred from homology"/>
<sequence length="138" mass="14954">MTRLTGRALRVTVFVGEHDTWHHRPLYSEIVHRAHAAALAGASVFRGIEGFGASSVIHTSRLLSLSEDLPVAIVIVDTEERVRAFLPQLDELVTEGLVTLDECEVILPQSRLRSTGGTPTVGRDDTPGTSDTEGKKSP</sequence>
<evidence type="ECO:0000313" key="3">
    <source>
        <dbReference type="EMBL" id="KUL46940.1"/>
    </source>
</evidence>
<dbReference type="RefSeq" id="WP_062697164.1">
    <property type="nucleotide sequence ID" value="NZ_LLZG01000001.1"/>
</dbReference>